<reference evidence="4 5" key="1">
    <citation type="journal article" date="2019" name="PLoS Biol.">
        <title>Sex chromosomes control vertical transmission of feminizing Wolbachia symbionts in an isopod.</title>
        <authorList>
            <person name="Becking T."/>
            <person name="Chebbi M.A."/>
            <person name="Giraud I."/>
            <person name="Moumen B."/>
            <person name="Laverre T."/>
            <person name="Caubet Y."/>
            <person name="Peccoud J."/>
            <person name="Gilbert C."/>
            <person name="Cordaux R."/>
        </authorList>
    </citation>
    <scope>NUCLEOTIDE SEQUENCE [LARGE SCALE GENOMIC DNA]</scope>
    <source>
        <strain evidence="4">ANa2</strain>
        <tissue evidence="4">Whole body excluding digestive tract and cuticle</tissue>
    </source>
</reference>
<organism evidence="4 5">
    <name type="scientific">Armadillidium nasatum</name>
    <dbReference type="NCBI Taxonomy" id="96803"/>
    <lineage>
        <taxon>Eukaryota</taxon>
        <taxon>Metazoa</taxon>
        <taxon>Ecdysozoa</taxon>
        <taxon>Arthropoda</taxon>
        <taxon>Crustacea</taxon>
        <taxon>Multicrustacea</taxon>
        <taxon>Malacostraca</taxon>
        <taxon>Eumalacostraca</taxon>
        <taxon>Peracarida</taxon>
        <taxon>Isopoda</taxon>
        <taxon>Oniscidea</taxon>
        <taxon>Crinocheta</taxon>
        <taxon>Armadillidiidae</taxon>
        <taxon>Armadillidium</taxon>
    </lineage>
</organism>
<keyword evidence="2" id="KW-1133">Transmembrane helix</keyword>
<dbReference type="Proteomes" id="UP000326759">
    <property type="component" value="Unassembled WGS sequence"/>
</dbReference>
<evidence type="ECO:0000256" key="2">
    <source>
        <dbReference type="SAM" id="Phobius"/>
    </source>
</evidence>
<dbReference type="InterPro" id="IPR028996">
    <property type="entry name" value="GM2-AP"/>
</dbReference>
<dbReference type="InterPro" id="IPR003172">
    <property type="entry name" value="ML_dom"/>
</dbReference>
<dbReference type="AlphaFoldDB" id="A0A5N5SRN4"/>
<protein>
    <submittedName>
        <fullName evidence="4">Ganglioside GM2 activator</fullName>
    </submittedName>
</protein>
<dbReference type="EMBL" id="SEYY01021523">
    <property type="protein sequence ID" value="KAB7496299.1"/>
    <property type="molecule type" value="Genomic_DNA"/>
</dbReference>
<evidence type="ECO:0000313" key="5">
    <source>
        <dbReference type="Proteomes" id="UP000326759"/>
    </source>
</evidence>
<evidence type="ECO:0000313" key="4">
    <source>
        <dbReference type="EMBL" id="KAB7496299.1"/>
    </source>
</evidence>
<dbReference type="GO" id="GO:0005319">
    <property type="term" value="F:lipid transporter activity"/>
    <property type="evidence" value="ECO:0007669"/>
    <property type="project" value="TreeGrafter"/>
</dbReference>
<gene>
    <name evidence="4" type="primary">Gm2a</name>
    <name evidence="4" type="ORF">Anas_05148</name>
</gene>
<dbReference type="SUPFAM" id="SSF63707">
    <property type="entry name" value="Ganglioside M2 (gm2) activator"/>
    <property type="match status" value="1"/>
</dbReference>
<keyword evidence="5" id="KW-1185">Reference proteome</keyword>
<keyword evidence="2" id="KW-0472">Membrane</keyword>
<dbReference type="Gene3D" id="2.70.220.10">
    <property type="entry name" value="Ganglioside GM2 activator"/>
    <property type="match status" value="1"/>
</dbReference>
<dbReference type="OrthoDB" id="6409159at2759"/>
<keyword evidence="1" id="KW-0732">Signal</keyword>
<dbReference type="InterPro" id="IPR036846">
    <property type="entry name" value="GM2-AP_sf"/>
</dbReference>
<evidence type="ECO:0000256" key="1">
    <source>
        <dbReference type="ARBA" id="ARBA00022729"/>
    </source>
</evidence>
<dbReference type="GO" id="GO:0008047">
    <property type="term" value="F:enzyme activator activity"/>
    <property type="evidence" value="ECO:0007669"/>
    <property type="project" value="InterPro"/>
</dbReference>
<sequence>MKINTKSYSKLNTLKEEQSSQEINQCSQEVNHRVVHLRYSWACTSFIISFFLTISIYIYTFIGPPINFNWQVGKFVNSNEGNFVNEVDISWHKCMPEKYGRIKELIIDPATINLNENLTVFFDGDVYENLSSPISVQVKIKKKIWFSWVTIPCINDLGSCHYEDICELSPYAHDSTCDIPIPNSKLPCKCPIEKGNYYMNASTVYIKDPAKYIPNWLEKGSYYVRVEGFLTRIFHWVL</sequence>
<feature type="transmembrane region" description="Helical" evidence="2">
    <location>
        <begin position="39"/>
        <end position="59"/>
    </location>
</feature>
<dbReference type="GO" id="GO:0009898">
    <property type="term" value="C:cytoplasmic side of plasma membrane"/>
    <property type="evidence" value="ECO:0007669"/>
    <property type="project" value="TreeGrafter"/>
</dbReference>
<accession>A0A5N5SRN4</accession>
<dbReference type="Pfam" id="PF02221">
    <property type="entry name" value="E1_DerP2_DerF2"/>
    <property type="match status" value="1"/>
</dbReference>
<dbReference type="PANTHER" id="PTHR17357">
    <property type="entry name" value="GM2 GANGLIOSIDE ACTIVATOR PROTEIN"/>
    <property type="match status" value="1"/>
</dbReference>
<dbReference type="GO" id="GO:0006689">
    <property type="term" value="P:ganglioside catabolic process"/>
    <property type="evidence" value="ECO:0007669"/>
    <property type="project" value="InterPro"/>
</dbReference>
<dbReference type="PANTHER" id="PTHR17357:SF0">
    <property type="entry name" value="GANGLIOSIDE GM2 ACTIVATOR"/>
    <property type="match status" value="1"/>
</dbReference>
<feature type="domain" description="MD-2-related lipid-recognition" evidence="3">
    <location>
        <begin position="89"/>
        <end position="227"/>
    </location>
</feature>
<keyword evidence="2" id="KW-0812">Transmembrane</keyword>
<proteinExistence type="predicted"/>
<name>A0A5N5SRN4_9CRUS</name>
<evidence type="ECO:0000259" key="3">
    <source>
        <dbReference type="Pfam" id="PF02221"/>
    </source>
</evidence>
<comment type="caution">
    <text evidence="4">The sequence shown here is derived from an EMBL/GenBank/DDBJ whole genome shotgun (WGS) entry which is preliminary data.</text>
</comment>